<dbReference type="eggNOG" id="COG2916">
    <property type="taxonomic scope" value="Bacteria"/>
</dbReference>
<dbReference type="AlphaFoldDB" id="F5RE14"/>
<proteinExistence type="predicted"/>
<keyword evidence="2" id="KW-1185">Reference proteome</keyword>
<gene>
    <name evidence="1" type="ORF">METUNv1_02532</name>
</gene>
<sequence>MSGQSYDELMAKIAELQQQAEAVRRSELEAVIADVRAKIKKYNLSAADVGLSGGGSARKASRPASAKIKIAPGKYRNPATGEIKEVGAAGRKPGWLTALGADELAAARVG</sequence>
<organism evidence="1 2">
    <name type="scientific">Methyloversatilis universalis (strain ATCC BAA-1314 / DSM 25237 / JCM 13912 / CCUG 52030 / FAM5)</name>
    <dbReference type="NCBI Taxonomy" id="1000565"/>
    <lineage>
        <taxon>Bacteria</taxon>
        <taxon>Pseudomonadati</taxon>
        <taxon>Pseudomonadota</taxon>
        <taxon>Betaproteobacteria</taxon>
        <taxon>Nitrosomonadales</taxon>
        <taxon>Sterolibacteriaceae</taxon>
        <taxon>Methyloversatilis</taxon>
    </lineage>
</organism>
<dbReference type="STRING" id="1000565.METUNv1_02532"/>
<comment type="caution">
    <text evidence="1">The sequence shown here is derived from an EMBL/GenBank/DDBJ whole genome shotgun (WGS) entry which is preliminary data.</text>
</comment>
<name>F5RE14_METUF</name>
<dbReference type="RefSeq" id="WP_008062201.1">
    <property type="nucleotide sequence ID" value="NZ_AFHG01000052.1"/>
</dbReference>
<accession>F5RE14</accession>
<evidence type="ECO:0000313" key="2">
    <source>
        <dbReference type="Proteomes" id="UP000005019"/>
    </source>
</evidence>
<protein>
    <submittedName>
        <fullName evidence="1">HNS-like transcription regulator protein</fullName>
    </submittedName>
</protein>
<reference evidence="1 2" key="1">
    <citation type="journal article" date="2011" name="J. Bacteriol.">
        <title>Genome sequence of Methyloversatilis universalis FAM5T, a methylotrophic representative of the order Rhodocyclales.</title>
        <authorList>
            <person name="Kittichotirat W."/>
            <person name="Good N.M."/>
            <person name="Hall R."/>
            <person name="Bringel F."/>
            <person name="Lajus A."/>
            <person name="Medigue C."/>
            <person name="Smalley N.E."/>
            <person name="Beck D."/>
            <person name="Bumgarner R."/>
            <person name="Vuilleumier S."/>
            <person name="Kalyuzhnaya M.G."/>
        </authorList>
    </citation>
    <scope>NUCLEOTIDE SEQUENCE [LARGE SCALE GENOMIC DNA]</scope>
    <source>
        <strain evidence="2">ATCC BAA-1314 / JCM 13912 / FAM5</strain>
    </source>
</reference>
<dbReference type="Proteomes" id="UP000005019">
    <property type="component" value="Unassembled WGS sequence"/>
</dbReference>
<dbReference type="OrthoDB" id="8563505at2"/>
<dbReference type="EMBL" id="AFHG01000052">
    <property type="protein sequence ID" value="EGK71145.1"/>
    <property type="molecule type" value="Genomic_DNA"/>
</dbReference>
<evidence type="ECO:0000313" key="1">
    <source>
        <dbReference type="EMBL" id="EGK71145.1"/>
    </source>
</evidence>